<accession>A0A074TH41</accession>
<keyword evidence="1" id="KW-0812">Transmembrane</keyword>
<name>A0A074TH41_9RHOB</name>
<feature type="transmembrane region" description="Helical" evidence="1">
    <location>
        <begin position="29"/>
        <end position="50"/>
    </location>
</feature>
<keyword evidence="1" id="KW-0472">Membrane</keyword>
<dbReference type="AlphaFoldDB" id="A0A074TH41"/>
<keyword evidence="2" id="KW-0012">Acyltransferase</keyword>
<organism evidence="2 3">
    <name type="scientific">Thioclava dalianensis</name>
    <dbReference type="NCBI Taxonomy" id="1185766"/>
    <lineage>
        <taxon>Bacteria</taxon>
        <taxon>Pseudomonadati</taxon>
        <taxon>Pseudomonadota</taxon>
        <taxon>Alphaproteobacteria</taxon>
        <taxon>Rhodobacterales</taxon>
        <taxon>Paracoccaceae</taxon>
        <taxon>Thioclava</taxon>
    </lineage>
</organism>
<evidence type="ECO:0000313" key="3">
    <source>
        <dbReference type="Proteomes" id="UP000027725"/>
    </source>
</evidence>
<keyword evidence="1" id="KW-1133">Transmembrane helix</keyword>
<keyword evidence="2" id="KW-0808">Transferase</keyword>
<evidence type="ECO:0000313" key="2">
    <source>
        <dbReference type="EMBL" id="KEP70984.1"/>
    </source>
</evidence>
<protein>
    <submittedName>
        <fullName evidence="2">Acyltransferase</fullName>
    </submittedName>
</protein>
<gene>
    <name evidence="2" type="ORF">DL1_10045</name>
</gene>
<dbReference type="STRING" id="1185766.SAMN05216224_103285"/>
<dbReference type="Proteomes" id="UP000027725">
    <property type="component" value="Unassembled WGS sequence"/>
</dbReference>
<dbReference type="RefSeq" id="WP_038062334.1">
    <property type="nucleotide sequence ID" value="NZ_FOVB01000003.1"/>
</dbReference>
<reference evidence="2 3" key="1">
    <citation type="submission" date="2014-03" db="EMBL/GenBank/DDBJ databases">
        <title>The draft genome sequence of Thioclava dalianensis DLFJ1-1.</title>
        <authorList>
            <person name="Lai Q."/>
            <person name="Shao Z."/>
        </authorList>
    </citation>
    <scope>NUCLEOTIDE SEQUENCE [LARGE SCALE GENOMIC DNA]</scope>
    <source>
        <strain evidence="2 3">DLFJ1-1</strain>
    </source>
</reference>
<comment type="caution">
    <text evidence="2">The sequence shown here is derived from an EMBL/GenBank/DDBJ whole genome shotgun (WGS) entry which is preliminary data.</text>
</comment>
<dbReference type="eggNOG" id="ENOG503131N">
    <property type="taxonomic scope" value="Bacteria"/>
</dbReference>
<dbReference type="EMBL" id="JHEH01000003">
    <property type="protein sequence ID" value="KEP70984.1"/>
    <property type="molecule type" value="Genomic_DNA"/>
</dbReference>
<proteinExistence type="predicted"/>
<sequence length="55" mass="5964">MYVLAGIVIGAIWGDWRARKRQGNGLDRAQYAAVHAIGLALIGLLVTILINRAYA</sequence>
<dbReference type="GO" id="GO:0016746">
    <property type="term" value="F:acyltransferase activity"/>
    <property type="evidence" value="ECO:0007669"/>
    <property type="project" value="UniProtKB-KW"/>
</dbReference>
<keyword evidence="3" id="KW-1185">Reference proteome</keyword>
<evidence type="ECO:0000256" key="1">
    <source>
        <dbReference type="SAM" id="Phobius"/>
    </source>
</evidence>